<evidence type="ECO:0000313" key="3">
    <source>
        <dbReference type="Proteomes" id="UP001163823"/>
    </source>
</evidence>
<proteinExistence type="predicted"/>
<feature type="domain" description="VQ" evidence="1">
    <location>
        <begin position="30"/>
        <end position="56"/>
    </location>
</feature>
<dbReference type="Pfam" id="PF05678">
    <property type="entry name" value="VQ"/>
    <property type="match status" value="1"/>
</dbReference>
<gene>
    <name evidence="2" type="ORF">O6P43_029711</name>
</gene>
<dbReference type="EMBL" id="JARAOO010000012">
    <property type="protein sequence ID" value="KAJ7949368.1"/>
    <property type="molecule type" value="Genomic_DNA"/>
</dbReference>
<keyword evidence="3" id="KW-1185">Reference proteome</keyword>
<dbReference type="AlphaFoldDB" id="A0AAD7L0S1"/>
<accession>A0AAD7L0S1</accession>
<dbReference type="PANTHER" id="PTHR33624:SF17">
    <property type="entry name" value="OS07G0687400 PROTEIN"/>
    <property type="match status" value="1"/>
</dbReference>
<dbReference type="InterPro" id="IPR008889">
    <property type="entry name" value="VQ"/>
</dbReference>
<evidence type="ECO:0000259" key="1">
    <source>
        <dbReference type="Pfam" id="PF05678"/>
    </source>
</evidence>
<protein>
    <submittedName>
        <fullName evidence="2">Sigma factor binding protein 1, chloroplastic</fullName>
    </submittedName>
</protein>
<dbReference type="KEGG" id="qsa:O6P43_029711"/>
<name>A0AAD7L0S1_QUISA</name>
<dbReference type="PANTHER" id="PTHR33624">
    <property type="entry name" value="SIGMA FACTOR BINDING PROTEIN 1, CHLOROPLASTIC"/>
    <property type="match status" value="1"/>
</dbReference>
<dbReference type="Proteomes" id="UP001163823">
    <property type="component" value="Chromosome 12"/>
</dbReference>
<evidence type="ECO:0000313" key="2">
    <source>
        <dbReference type="EMBL" id="KAJ7949368.1"/>
    </source>
</evidence>
<dbReference type="InterPro" id="IPR039335">
    <property type="entry name" value="SIB1/2"/>
</dbReference>
<reference evidence="2" key="1">
    <citation type="journal article" date="2023" name="Science">
        <title>Elucidation of the pathway for biosynthesis of saponin adjuvants from the soapbark tree.</title>
        <authorList>
            <person name="Reed J."/>
            <person name="Orme A."/>
            <person name="El-Demerdash A."/>
            <person name="Owen C."/>
            <person name="Martin L.B.B."/>
            <person name="Misra R.C."/>
            <person name="Kikuchi S."/>
            <person name="Rejzek M."/>
            <person name="Martin A.C."/>
            <person name="Harkess A."/>
            <person name="Leebens-Mack J."/>
            <person name="Louveau T."/>
            <person name="Stephenson M.J."/>
            <person name="Osbourn A."/>
        </authorList>
    </citation>
    <scope>NUCLEOTIDE SEQUENCE</scope>
    <source>
        <strain evidence="2">S10</strain>
    </source>
</reference>
<comment type="caution">
    <text evidence="2">The sequence shown here is derived from an EMBL/GenBank/DDBJ whole genome shotgun (WGS) entry which is preliminary data.</text>
</comment>
<organism evidence="2 3">
    <name type="scientific">Quillaja saponaria</name>
    <name type="common">Soap bark tree</name>
    <dbReference type="NCBI Taxonomy" id="32244"/>
    <lineage>
        <taxon>Eukaryota</taxon>
        <taxon>Viridiplantae</taxon>
        <taxon>Streptophyta</taxon>
        <taxon>Embryophyta</taxon>
        <taxon>Tracheophyta</taxon>
        <taxon>Spermatophyta</taxon>
        <taxon>Magnoliopsida</taxon>
        <taxon>eudicotyledons</taxon>
        <taxon>Gunneridae</taxon>
        <taxon>Pentapetalae</taxon>
        <taxon>rosids</taxon>
        <taxon>fabids</taxon>
        <taxon>Fabales</taxon>
        <taxon>Quillajaceae</taxon>
        <taxon>Quillaja</taxon>
    </lineage>
</organism>
<sequence length="131" mass="14794">MEVLGVNTQHMKSKRKQSKKVEKGIKVVYISSPMKVETSASKFRALVQELTGQDSDTARLMELEANNGAENGDFKAQTQQWRVEDIEDCIPVDVSALSNPYELMPEFSASLWSQLNEHFQLDHVMSFGTQV</sequence>